<feature type="domain" description="EF-hand" evidence="4">
    <location>
        <begin position="47"/>
        <end position="82"/>
    </location>
</feature>
<dbReference type="InterPro" id="IPR011992">
    <property type="entry name" value="EF-hand-dom_pair"/>
</dbReference>
<dbReference type="GO" id="GO:0005509">
    <property type="term" value="F:calcium ion binding"/>
    <property type="evidence" value="ECO:0007669"/>
    <property type="project" value="InterPro"/>
</dbReference>
<protein>
    <recommendedName>
        <fullName evidence="4">EF-hand domain-containing protein</fullName>
    </recommendedName>
</protein>
<dbReference type="CDD" id="cd00051">
    <property type="entry name" value="EFh"/>
    <property type="match status" value="2"/>
</dbReference>
<dbReference type="InterPro" id="IPR018247">
    <property type="entry name" value="EF_Hand_1_Ca_BS"/>
</dbReference>
<keyword evidence="2" id="KW-0677">Repeat</keyword>
<name>A0AAF0WXK7_DAUCS</name>
<dbReference type="KEGG" id="dcr:108218480"/>
<evidence type="ECO:0000313" key="6">
    <source>
        <dbReference type="Proteomes" id="UP000077755"/>
    </source>
</evidence>
<evidence type="ECO:0000259" key="4">
    <source>
        <dbReference type="PROSITE" id="PS50222"/>
    </source>
</evidence>
<accession>A0AAF0WXK7</accession>
<dbReference type="EMBL" id="CP093346">
    <property type="protein sequence ID" value="WOG96821.1"/>
    <property type="molecule type" value="Genomic_DNA"/>
</dbReference>
<dbReference type="Gene3D" id="1.10.238.10">
    <property type="entry name" value="EF-hand"/>
    <property type="match status" value="2"/>
</dbReference>
<dbReference type="InterPro" id="IPR039647">
    <property type="entry name" value="EF_hand_pair_protein_CML-like"/>
</dbReference>
<feature type="domain" description="EF-hand" evidence="4">
    <location>
        <begin position="118"/>
        <end position="151"/>
    </location>
</feature>
<sequence length="151" mass="17116">MDTSRSSLYLQDHDEIKRVFDRFDTNSDGQLSSDELAEVLKNLGTAPSPEEIARMMEEIDTDKDGFISFDEFERFYSAGSDNGEGEMREAFEMYDINKNGLISSSELHQILTKIGEKCTEQDCVNMITSVDADGDGFVNFEEFKTMMSRAN</sequence>
<evidence type="ECO:0000256" key="2">
    <source>
        <dbReference type="ARBA" id="ARBA00022737"/>
    </source>
</evidence>
<dbReference type="Pfam" id="PF13499">
    <property type="entry name" value="EF-hand_7"/>
    <property type="match status" value="2"/>
</dbReference>
<reference evidence="5" key="1">
    <citation type="journal article" date="2016" name="Nat. Genet.">
        <title>A high-quality carrot genome assembly provides new insights into carotenoid accumulation and asterid genome evolution.</title>
        <authorList>
            <person name="Iorizzo M."/>
            <person name="Ellison S."/>
            <person name="Senalik D."/>
            <person name="Zeng P."/>
            <person name="Satapoomin P."/>
            <person name="Huang J."/>
            <person name="Bowman M."/>
            <person name="Iovene M."/>
            <person name="Sanseverino W."/>
            <person name="Cavagnaro P."/>
            <person name="Yildiz M."/>
            <person name="Macko-Podgorni A."/>
            <person name="Moranska E."/>
            <person name="Grzebelus E."/>
            <person name="Grzebelus D."/>
            <person name="Ashrafi H."/>
            <person name="Zheng Z."/>
            <person name="Cheng S."/>
            <person name="Spooner D."/>
            <person name="Van Deynze A."/>
            <person name="Simon P."/>
        </authorList>
    </citation>
    <scope>NUCLEOTIDE SEQUENCE</scope>
    <source>
        <tissue evidence="5">Leaf</tissue>
    </source>
</reference>
<keyword evidence="1" id="KW-0479">Metal-binding</keyword>
<evidence type="ECO:0000256" key="3">
    <source>
        <dbReference type="ARBA" id="ARBA00022837"/>
    </source>
</evidence>
<organism evidence="5 6">
    <name type="scientific">Daucus carota subsp. sativus</name>
    <name type="common">Carrot</name>
    <dbReference type="NCBI Taxonomy" id="79200"/>
    <lineage>
        <taxon>Eukaryota</taxon>
        <taxon>Viridiplantae</taxon>
        <taxon>Streptophyta</taxon>
        <taxon>Embryophyta</taxon>
        <taxon>Tracheophyta</taxon>
        <taxon>Spermatophyta</taxon>
        <taxon>Magnoliopsida</taxon>
        <taxon>eudicotyledons</taxon>
        <taxon>Gunneridae</taxon>
        <taxon>Pentapetalae</taxon>
        <taxon>asterids</taxon>
        <taxon>campanulids</taxon>
        <taxon>Apiales</taxon>
        <taxon>Apiaceae</taxon>
        <taxon>Apioideae</taxon>
        <taxon>Scandiceae</taxon>
        <taxon>Daucinae</taxon>
        <taxon>Daucus</taxon>
        <taxon>Daucus sect. Daucus</taxon>
    </lineage>
</organism>
<feature type="domain" description="EF-hand" evidence="4">
    <location>
        <begin position="84"/>
        <end position="117"/>
    </location>
</feature>
<dbReference type="SMART" id="SM00054">
    <property type="entry name" value="EFh"/>
    <property type="match status" value="4"/>
</dbReference>
<dbReference type="PANTHER" id="PTHR10891">
    <property type="entry name" value="EF-HAND CALCIUM-BINDING DOMAIN CONTAINING PROTEIN"/>
    <property type="match status" value="1"/>
</dbReference>
<keyword evidence="6" id="KW-1185">Reference proteome</keyword>
<evidence type="ECO:0000313" key="5">
    <source>
        <dbReference type="EMBL" id="WOG96821.1"/>
    </source>
</evidence>
<dbReference type="PROSITE" id="PS00018">
    <property type="entry name" value="EF_HAND_1"/>
    <property type="match status" value="4"/>
</dbReference>
<evidence type="ECO:0000256" key="1">
    <source>
        <dbReference type="ARBA" id="ARBA00022723"/>
    </source>
</evidence>
<proteinExistence type="predicted"/>
<dbReference type="InterPro" id="IPR002048">
    <property type="entry name" value="EF_hand_dom"/>
</dbReference>
<dbReference type="FunFam" id="1.10.238.10:FF:000001">
    <property type="entry name" value="Calmodulin 1"/>
    <property type="match status" value="1"/>
</dbReference>
<dbReference type="Proteomes" id="UP000077755">
    <property type="component" value="Chromosome 4"/>
</dbReference>
<dbReference type="SUPFAM" id="SSF47473">
    <property type="entry name" value="EF-hand"/>
    <property type="match status" value="1"/>
</dbReference>
<reference evidence="5" key="2">
    <citation type="submission" date="2022-03" db="EMBL/GenBank/DDBJ databases">
        <title>Draft title - Genomic analysis of global carrot germplasm unveils the trajectory of domestication and the origin of high carotenoid orange carrot.</title>
        <authorList>
            <person name="Iorizzo M."/>
            <person name="Ellison S."/>
            <person name="Senalik D."/>
            <person name="Macko-Podgorni A."/>
            <person name="Grzebelus D."/>
            <person name="Bostan H."/>
            <person name="Rolling W."/>
            <person name="Curaba J."/>
            <person name="Simon P."/>
        </authorList>
    </citation>
    <scope>NUCLEOTIDE SEQUENCE</scope>
    <source>
        <tissue evidence="5">Leaf</tissue>
    </source>
</reference>
<dbReference type="PROSITE" id="PS50222">
    <property type="entry name" value="EF_HAND_2"/>
    <property type="match status" value="4"/>
</dbReference>
<gene>
    <name evidence="5" type="ORF">DCAR_0416158</name>
</gene>
<keyword evidence="3" id="KW-0106">Calcium</keyword>
<feature type="domain" description="EF-hand" evidence="4">
    <location>
        <begin position="11"/>
        <end position="46"/>
    </location>
</feature>
<dbReference type="AlphaFoldDB" id="A0AAF0WXK7"/>